<proteinExistence type="predicted"/>
<accession>A0A328NKY5</accession>
<dbReference type="Proteomes" id="UP000249419">
    <property type="component" value="Unassembled WGS sequence"/>
</dbReference>
<evidence type="ECO:0000313" key="1">
    <source>
        <dbReference type="EMBL" id="RAO29895.1"/>
    </source>
</evidence>
<reference evidence="1 2" key="1">
    <citation type="submission" date="2018-03" db="EMBL/GenBank/DDBJ databases">
        <title>Defining the species Micromonospora saelicesensis and Micromonospora noduli under the framework of genomics.</title>
        <authorList>
            <person name="Riesco R."/>
            <person name="Trujillo M.E."/>
        </authorList>
    </citation>
    <scope>NUCLEOTIDE SEQUENCE [LARGE SCALE GENOMIC DNA]</scope>
    <source>
        <strain evidence="1 2">PSN13</strain>
    </source>
</reference>
<organism evidence="1 2">
    <name type="scientific">Micromonospora saelicesensis</name>
    <dbReference type="NCBI Taxonomy" id="285676"/>
    <lineage>
        <taxon>Bacteria</taxon>
        <taxon>Bacillati</taxon>
        <taxon>Actinomycetota</taxon>
        <taxon>Actinomycetes</taxon>
        <taxon>Micromonosporales</taxon>
        <taxon>Micromonosporaceae</taxon>
        <taxon>Micromonospora</taxon>
    </lineage>
</organism>
<comment type="caution">
    <text evidence="1">The sequence shown here is derived from an EMBL/GenBank/DDBJ whole genome shotgun (WGS) entry which is preliminary data.</text>
</comment>
<protein>
    <submittedName>
        <fullName evidence="1">Uncharacterized protein</fullName>
    </submittedName>
</protein>
<gene>
    <name evidence="1" type="ORF">PSN13_05094</name>
</gene>
<evidence type="ECO:0000313" key="2">
    <source>
        <dbReference type="Proteomes" id="UP000249419"/>
    </source>
</evidence>
<dbReference type="EMBL" id="PYAG01000033">
    <property type="protein sequence ID" value="RAO29895.1"/>
    <property type="molecule type" value="Genomic_DNA"/>
</dbReference>
<name>A0A328NKY5_9ACTN</name>
<sequence length="35" mass="3985">MPPVYLTCMEASQVLHWVELTSAYTSQTISLKDLQ</sequence>
<dbReference type="AlphaFoldDB" id="A0A328NKY5"/>